<feature type="signal peptide" evidence="9">
    <location>
        <begin position="1"/>
        <end position="22"/>
    </location>
</feature>
<reference evidence="15 16" key="1">
    <citation type="submission" date="2016-07" db="EMBL/GenBank/DDBJ databases">
        <title>Pervasive Adenine N6-methylation of Active Genes in Fungi.</title>
        <authorList>
            <consortium name="DOE Joint Genome Institute"/>
            <person name="Mondo S.J."/>
            <person name="Dannebaum R.O."/>
            <person name="Kuo R.C."/>
            <person name="Labutti K."/>
            <person name="Haridas S."/>
            <person name="Kuo A."/>
            <person name="Salamov A."/>
            <person name="Ahrendt S.R."/>
            <person name="Lipzen A."/>
            <person name="Sullivan W."/>
            <person name="Andreopoulos W.B."/>
            <person name="Clum A."/>
            <person name="Lindquist E."/>
            <person name="Daum C."/>
            <person name="Ramamoorthy G.K."/>
            <person name="Gryganskyi A."/>
            <person name="Culley D."/>
            <person name="Magnuson J.K."/>
            <person name="James T.Y."/>
            <person name="O'Malley M.A."/>
            <person name="Stajich J.E."/>
            <person name="Spatafora J.W."/>
            <person name="Visel A."/>
            <person name="Grigoriev I.V."/>
        </authorList>
    </citation>
    <scope>NUCLEOTIDE SEQUENCE [LARGE SCALE GENOMIC DNA]</scope>
    <source>
        <strain evidence="15 16">JEL800</strain>
    </source>
</reference>
<evidence type="ECO:0000256" key="5">
    <source>
        <dbReference type="ARBA" id="ARBA00022679"/>
    </source>
</evidence>
<dbReference type="Pfam" id="PF18404">
    <property type="entry name" value="Glyco_transf_24"/>
    <property type="match status" value="1"/>
</dbReference>
<dbReference type="Proteomes" id="UP000193642">
    <property type="component" value="Unassembled WGS sequence"/>
</dbReference>
<dbReference type="UniPathway" id="UPA00378"/>
<dbReference type="InterPro" id="IPR040525">
    <property type="entry name" value="UGGT_TRXL_4"/>
</dbReference>
<proteinExistence type="inferred from homology"/>
<organism evidence="15 16">
    <name type="scientific">Rhizoclosmatium globosum</name>
    <dbReference type="NCBI Taxonomy" id="329046"/>
    <lineage>
        <taxon>Eukaryota</taxon>
        <taxon>Fungi</taxon>
        <taxon>Fungi incertae sedis</taxon>
        <taxon>Chytridiomycota</taxon>
        <taxon>Chytridiomycota incertae sedis</taxon>
        <taxon>Chytridiomycetes</taxon>
        <taxon>Chytridiales</taxon>
        <taxon>Chytriomycetaceae</taxon>
        <taxon>Rhizoclosmatium</taxon>
    </lineage>
</organism>
<evidence type="ECO:0000256" key="1">
    <source>
        <dbReference type="ARBA" id="ARBA00001913"/>
    </source>
</evidence>
<dbReference type="Gene3D" id="3.90.550.10">
    <property type="entry name" value="Spore Coat Polysaccharide Biosynthesis Protein SpsA, Chain A"/>
    <property type="match status" value="1"/>
</dbReference>
<dbReference type="Pfam" id="PF18402">
    <property type="entry name" value="Thioredoxin_14"/>
    <property type="match status" value="1"/>
</dbReference>
<gene>
    <name evidence="15" type="ORF">BCR33DRAFT_852588</name>
</gene>
<evidence type="ECO:0008006" key="17">
    <source>
        <dbReference type="Google" id="ProtNLM"/>
    </source>
</evidence>
<feature type="domain" description="Glucosyltransferase 24 catalytic" evidence="14">
    <location>
        <begin position="1251"/>
        <end position="1517"/>
    </location>
</feature>
<dbReference type="InterPro" id="IPR040497">
    <property type="entry name" value="Glyco_transf_24"/>
</dbReference>
<sequence>MQLSGLLQGLVIVGSTATTVLGAPTITVHLNATFGAPSFVVEAVETASLLTPVFPLLTLLTSNHNNNFNTNTTTHSPNVLASIQSIPPFSNDPISAKLLSLSLAAHVAAPRINAHFNFYNNVVNQNYPENNEVASKRDCASWVAFNSKKYCKLDLDALEQTVYSETSFSETEDDEPLSLDHVYSFSDSAPRAILYADLTSTDFKLFHLTLSKWADAGHIQYVLRYKPSSFSEKEASKTGTLDPLFLSGYGVELAIKSSEYKVIDDRATSQKVHDDATVPKEDAILNEQSDEEASLFDFGADQEASMQSLSAEDIKEIGVKAASIILAAESPIEALIQISQDFPKLSHLIAKRQVTSSMRQEIRKNQRTIVAAGTNAVLLNGVQLNLKELNVFSLLSAMRNELALIQSLKTLSLSSTQAIQILTLPPSANSKSSSDLGWGDAFDVRDPSVVWWNDLEKDARYKKLPNSFTELLQPSYPGQLKYIARNIFHVLFVFDLTNIEHLMIQLDVFKYIEHSVPLRFGVLPLIGDGKENSGALLAARAFLHIIKAHGRKEAKEFIVQLHGLIKTNLNHQDPVDSAKLVGIAFEKVVSKGFLELMQKHEDAEVLVSYKKLLNRLGLLGDVGAVFMNGKYIDLDEGWQQNMLAPYPKMLQFLQLKVYEGKVSEKDNLYDVFMTQPNVHQRRNPYIYASEEHPLKFVDFLAPNVDQTVLRDMPYLSERDAPIMSIQVIADFESASGLQLAVSALEFASNSPNSRIAFLHNPSTNKITTLQTRTPLHKAVHLLVKQGKAQGAASLLVDAIKALGKGDFDFAGEGKLFDQSVVDSMDGNGKFEVWAAKAKIFVKKVVGFEAGESGVVVNGRVVGPFESPARFTEEDFELLAVNEYRDRVERIDDALNGMELSGVEDRESWTPDALMKISSTISASQSGSKLDSGDAASKNRAVTDWGENLYSLTVGDVAEASLRFTVVLDPLSETAQKISSMLKVLSKIPGVSIKLLLNPVPMLEDLPIKRFYRYVFQEEVHYDSQGKRVAAQAQFKNIPTEPLLTLGLDVPRAWVVRAVDSVHDLDNLKLDALKPGQNVDAIFQLNNILVEGHARELHSSTPPRGAQFILGTPSKPHIVDTITMTNLGYLQLKANPGVWQLRLREGRSNQVYQIDSVPDKYMGKGGESKGDGYATVVVDSFEGVTIYPVVKKRVGMEAEDVLEPVDNVPVTSPSSAAKTKKDPVGAVWDQLKSRVWGDSKKGVQTTASNVTINIFSVASGHLYERFMGIMMLSVMRNTKSPVKFWLIENFLSPKFMSFVPHLAKEYGFEYEFITYNWPHWLRATTRKERTIWAYKILFLDVLFPVGLDKVIFVDADQVVRTDMKELVELDLEGAVYGYTPMGDSRPEMEGFRFWKTGYWANHLQGRPYHISALYVIDLKRFRQLLAGDRLRQQYQMLSSDPNSLANLDQDLPNNMIHEIPIFSLPKDWLWCETWCADNELRTAKTIDLCNNPLTKEPKLKRAKRIIKEWTELDNEVQAVADRVEAEAAKTIGQKRHDEL</sequence>
<dbReference type="PANTHER" id="PTHR11226:SF0">
    <property type="entry name" value="UDP-GLUCOSE:GLYCOPROTEIN GLUCOSYLTRANSFERASE"/>
    <property type="match status" value="1"/>
</dbReference>
<dbReference type="GO" id="GO:0051082">
    <property type="term" value="F:unfolded protein binding"/>
    <property type="evidence" value="ECO:0007669"/>
    <property type="project" value="TreeGrafter"/>
</dbReference>
<dbReference type="EMBL" id="MCGO01000034">
    <property type="protein sequence ID" value="ORY40687.1"/>
    <property type="molecule type" value="Genomic_DNA"/>
</dbReference>
<dbReference type="FunFam" id="3.90.550.10:FF:000065">
    <property type="entry name" value="UDP-glucose:glycoprotein glucosyltransferase, putative"/>
    <property type="match status" value="1"/>
</dbReference>
<dbReference type="Pfam" id="PF06427">
    <property type="entry name" value="UDP-g_GGTase"/>
    <property type="match status" value="1"/>
</dbReference>
<dbReference type="InterPro" id="IPR040692">
    <property type="entry name" value="UGGT_TRXL_3"/>
</dbReference>
<feature type="domain" description="UGGT thioredoxin-like" evidence="12">
    <location>
        <begin position="442"/>
        <end position="686"/>
    </location>
</feature>
<keyword evidence="5" id="KW-0808">Transferase</keyword>
<feature type="domain" description="UGGT thioredoxin-like" evidence="10">
    <location>
        <begin position="36"/>
        <end position="232"/>
    </location>
</feature>
<feature type="chain" id="PRO_5012056283" description="UDP-glucose:glycoprotein glucosyltransferase" evidence="9">
    <location>
        <begin position="23"/>
        <end position="1538"/>
    </location>
</feature>
<evidence type="ECO:0000259" key="10">
    <source>
        <dbReference type="Pfam" id="PF18400"/>
    </source>
</evidence>
<dbReference type="InterPro" id="IPR040693">
    <property type="entry name" value="UGGT_TRXL_1"/>
</dbReference>
<keyword evidence="16" id="KW-1185">Reference proteome</keyword>
<feature type="domain" description="UGGT thioredoxin-like" evidence="11">
    <location>
        <begin position="303"/>
        <end position="431"/>
    </location>
</feature>
<dbReference type="STRING" id="329046.A0A1Y2C1C9"/>
<dbReference type="OrthoDB" id="27683at2759"/>
<evidence type="ECO:0000259" key="11">
    <source>
        <dbReference type="Pfam" id="PF18401"/>
    </source>
</evidence>
<dbReference type="CDD" id="cd06432">
    <property type="entry name" value="GT8_HUGT1_C_like"/>
    <property type="match status" value="1"/>
</dbReference>
<evidence type="ECO:0000259" key="13">
    <source>
        <dbReference type="Pfam" id="PF18403"/>
    </source>
</evidence>
<comment type="caution">
    <text evidence="15">The sequence shown here is derived from an EMBL/GenBank/DDBJ whole genome shotgun (WGS) entry which is preliminary data.</text>
</comment>
<accession>A0A1Y2C1C9</accession>
<evidence type="ECO:0000256" key="7">
    <source>
        <dbReference type="ARBA" id="ARBA00022824"/>
    </source>
</evidence>
<dbReference type="Pfam" id="PF18403">
    <property type="entry name" value="Thioredoxin_15"/>
    <property type="match status" value="1"/>
</dbReference>
<dbReference type="GO" id="GO:0005788">
    <property type="term" value="C:endoplasmic reticulum lumen"/>
    <property type="evidence" value="ECO:0007669"/>
    <property type="project" value="UniProtKB-SubCell"/>
</dbReference>
<dbReference type="Pfam" id="PF18401">
    <property type="entry name" value="Thioredoxin_13"/>
    <property type="match status" value="1"/>
</dbReference>
<evidence type="ECO:0000259" key="14">
    <source>
        <dbReference type="Pfam" id="PF18404"/>
    </source>
</evidence>
<evidence type="ECO:0000256" key="8">
    <source>
        <dbReference type="ARBA" id="ARBA00023180"/>
    </source>
</evidence>
<protein>
    <recommendedName>
        <fullName evidence="17">UDP-glucose:glycoprotein glucosyltransferase</fullName>
    </recommendedName>
</protein>
<comment type="pathway">
    <text evidence="3">Protein modification; protein glycosylation.</text>
</comment>
<dbReference type="GO" id="GO:0018279">
    <property type="term" value="P:protein N-linked glycosylation via asparagine"/>
    <property type="evidence" value="ECO:0007669"/>
    <property type="project" value="TreeGrafter"/>
</dbReference>
<evidence type="ECO:0000313" key="15">
    <source>
        <dbReference type="EMBL" id="ORY40687.1"/>
    </source>
</evidence>
<evidence type="ECO:0000256" key="9">
    <source>
        <dbReference type="SAM" id="SignalP"/>
    </source>
</evidence>
<comment type="cofactor">
    <cofactor evidence="1">
        <name>Ca(2+)</name>
        <dbReference type="ChEBI" id="CHEBI:29108"/>
    </cofactor>
</comment>
<dbReference type="SUPFAM" id="SSF53448">
    <property type="entry name" value="Nucleotide-diphospho-sugar transferases"/>
    <property type="match status" value="1"/>
</dbReference>
<dbReference type="GO" id="GO:0003980">
    <property type="term" value="F:UDP-glucose:glycoprotein glucosyltransferase activity"/>
    <property type="evidence" value="ECO:0007669"/>
    <property type="project" value="InterPro"/>
</dbReference>
<dbReference type="GO" id="GO:0036503">
    <property type="term" value="P:ERAD pathway"/>
    <property type="evidence" value="ECO:0007669"/>
    <property type="project" value="TreeGrafter"/>
</dbReference>
<dbReference type="InterPro" id="IPR040694">
    <property type="entry name" value="UGGT_TRXL_2"/>
</dbReference>
<dbReference type="InterPro" id="IPR029044">
    <property type="entry name" value="Nucleotide-diphossugar_trans"/>
</dbReference>
<comment type="similarity">
    <text evidence="4">Belongs to the glycosyltransferase 8 family.</text>
</comment>
<feature type="domain" description="UDP-glucose:glycoprotein glucosyltransferase thioredoxin-like" evidence="13">
    <location>
        <begin position="705"/>
        <end position="921"/>
    </location>
</feature>
<keyword evidence="7" id="KW-0256">Endoplasmic reticulum</keyword>
<evidence type="ECO:0000256" key="4">
    <source>
        <dbReference type="ARBA" id="ARBA00006351"/>
    </source>
</evidence>
<evidence type="ECO:0000256" key="3">
    <source>
        <dbReference type="ARBA" id="ARBA00004922"/>
    </source>
</evidence>
<evidence type="ECO:0000256" key="6">
    <source>
        <dbReference type="ARBA" id="ARBA00022729"/>
    </source>
</evidence>
<evidence type="ECO:0000256" key="2">
    <source>
        <dbReference type="ARBA" id="ARBA00004319"/>
    </source>
</evidence>
<keyword evidence="8" id="KW-0325">Glycoprotein</keyword>
<evidence type="ECO:0000259" key="12">
    <source>
        <dbReference type="Pfam" id="PF18402"/>
    </source>
</evidence>
<dbReference type="InterPro" id="IPR009448">
    <property type="entry name" value="UDP-g_GGtrans"/>
</dbReference>
<evidence type="ECO:0000313" key="16">
    <source>
        <dbReference type="Proteomes" id="UP000193642"/>
    </source>
</evidence>
<name>A0A1Y2C1C9_9FUNG</name>
<dbReference type="Pfam" id="PF18400">
    <property type="entry name" value="Thioredoxin_12"/>
    <property type="match status" value="1"/>
</dbReference>
<comment type="subcellular location">
    <subcellularLocation>
        <location evidence="2">Endoplasmic reticulum lumen</location>
    </subcellularLocation>
</comment>
<keyword evidence="6 9" id="KW-0732">Signal</keyword>
<dbReference type="PANTHER" id="PTHR11226">
    <property type="entry name" value="UDP-GLUCOSE GLYCOPROTEIN:GLUCOSYLTRANSFERASE"/>
    <property type="match status" value="1"/>
</dbReference>